<keyword evidence="1" id="KW-0812">Transmembrane</keyword>
<name>A0A3E4MYX0_9BACT</name>
<dbReference type="Proteomes" id="UP000260862">
    <property type="component" value="Unassembled WGS sequence"/>
</dbReference>
<feature type="transmembrane region" description="Helical" evidence="1">
    <location>
        <begin position="29"/>
        <end position="54"/>
    </location>
</feature>
<evidence type="ECO:0000313" key="2">
    <source>
        <dbReference type="EMBL" id="RGK54744.1"/>
    </source>
</evidence>
<gene>
    <name evidence="2" type="ORF">DXD04_10500</name>
</gene>
<comment type="caution">
    <text evidence="2">The sequence shown here is derived from an EMBL/GenBank/DDBJ whole genome shotgun (WGS) entry which is preliminary data.</text>
</comment>
<keyword evidence="1" id="KW-1133">Transmembrane helix</keyword>
<evidence type="ECO:0000313" key="3">
    <source>
        <dbReference type="Proteomes" id="UP000260862"/>
    </source>
</evidence>
<protein>
    <submittedName>
        <fullName evidence="2">DUF3989 domain-containing protein</fullName>
    </submittedName>
</protein>
<accession>A0A3E4MYX0</accession>
<organism evidence="2 3">
    <name type="scientific">Phocaeicola plebeius</name>
    <dbReference type="NCBI Taxonomy" id="310297"/>
    <lineage>
        <taxon>Bacteria</taxon>
        <taxon>Pseudomonadati</taxon>
        <taxon>Bacteroidota</taxon>
        <taxon>Bacteroidia</taxon>
        <taxon>Bacteroidales</taxon>
        <taxon>Bacteroidaceae</taxon>
        <taxon>Phocaeicola</taxon>
    </lineage>
</organism>
<dbReference type="InterPro" id="IPR025050">
    <property type="entry name" value="TraL_transposon"/>
</dbReference>
<proteinExistence type="predicted"/>
<evidence type="ECO:0000256" key="1">
    <source>
        <dbReference type="SAM" id="Phobius"/>
    </source>
</evidence>
<keyword evidence="1" id="KW-0472">Membrane</keyword>
<dbReference type="EMBL" id="QSQT01000018">
    <property type="protein sequence ID" value="RGK54744.1"/>
    <property type="molecule type" value="Genomic_DNA"/>
</dbReference>
<dbReference type="AlphaFoldDB" id="A0A3E4MYX0"/>
<sequence length="97" mass="10709">MNILTGKCAAVLREKLHRRLDALSPKARLATVAVMSAAFAAGCLYMTATAIAGFGKGNGTMEIRHMKKPELPQKADLQEAYEHYHKNRMYGKGTEKE</sequence>
<reference evidence="2 3" key="1">
    <citation type="submission" date="2018-08" db="EMBL/GenBank/DDBJ databases">
        <title>A genome reference for cultivated species of the human gut microbiota.</title>
        <authorList>
            <person name="Zou Y."/>
            <person name="Xue W."/>
            <person name="Luo G."/>
        </authorList>
    </citation>
    <scope>NUCLEOTIDE SEQUENCE [LARGE SCALE GENOMIC DNA]</scope>
    <source>
        <strain evidence="2 3">TF10-3AC</strain>
    </source>
</reference>
<keyword evidence="3" id="KW-1185">Reference proteome</keyword>
<dbReference type="Pfam" id="PF13150">
    <property type="entry name" value="TraL_transposon"/>
    <property type="match status" value="1"/>
</dbReference>